<dbReference type="AlphaFoldDB" id="A0AB36B4Y3"/>
<accession>A0AB36B4Y3</accession>
<name>A0AB36B4Y3_CLOIN</name>
<organism evidence="1 2">
    <name type="scientific">Clostridium innocuum</name>
    <dbReference type="NCBI Taxonomy" id="1522"/>
    <lineage>
        <taxon>Bacteria</taxon>
        <taxon>Bacillati</taxon>
        <taxon>Bacillota</taxon>
        <taxon>Clostridia</taxon>
        <taxon>Eubacteriales</taxon>
        <taxon>Clostridiaceae</taxon>
        <taxon>Clostridium</taxon>
    </lineage>
</organism>
<protein>
    <submittedName>
        <fullName evidence="1">Uncharacterized protein</fullName>
    </submittedName>
</protein>
<gene>
    <name evidence="1" type="ORF">GT664_08750</name>
</gene>
<reference evidence="1" key="1">
    <citation type="journal article" date="2019" name="Nat. Med.">
        <title>A library of human gut bacterial isolates paired with longitudinal multiomics data enables mechanistic microbiome research.</title>
        <authorList>
            <person name="Poyet M."/>
            <person name="Groussin M."/>
            <person name="Gibbons S.M."/>
            <person name="Avila-Pacheco J."/>
            <person name="Jiang X."/>
            <person name="Kearney S.M."/>
            <person name="Perrotta A.R."/>
            <person name="Berdy B."/>
            <person name="Zhao S."/>
            <person name="Lieberman T.D."/>
            <person name="Swanson P.K."/>
            <person name="Smith M."/>
            <person name="Roesemann S."/>
            <person name="Alexander J.E."/>
            <person name="Rich S.A."/>
            <person name="Livny J."/>
            <person name="Vlamakis H."/>
            <person name="Clish C."/>
            <person name="Bullock K."/>
            <person name="Deik A."/>
            <person name="Scott J."/>
            <person name="Pierce K.A."/>
            <person name="Xavier R.J."/>
            <person name="Alm E.J."/>
        </authorList>
    </citation>
    <scope>NUCLEOTIDE SEQUENCE</scope>
    <source>
        <strain evidence="1">BIOML-A12</strain>
    </source>
</reference>
<dbReference type="EMBL" id="WWTN01000012">
    <property type="protein sequence ID" value="MZH55845.1"/>
    <property type="molecule type" value="Genomic_DNA"/>
</dbReference>
<evidence type="ECO:0000313" key="1">
    <source>
        <dbReference type="EMBL" id="MZH55845.1"/>
    </source>
</evidence>
<sequence length="142" mass="15999">MKKYKKLILACCMLLVILSSSIGGFILWCSYHPEISVHVDDGGIGKEGDYRVETPYISYGERYGVTAAAAVELNITTIIMQHEYVIKNIGDSYKACDIKLDINIKDKQTILRYYGIAIDRNGKKVDYDNEIVLDFVLDAAYS</sequence>
<comment type="caution">
    <text evidence="1">The sequence shown here is derived from an EMBL/GenBank/DDBJ whole genome shotgun (WGS) entry which is preliminary data.</text>
</comment>
<evidence type="ECO:0000313" key="2">
    <source>
        <dbReference type="Proteomes" id="UP000604383"/>
    </source>
</evidence>
<dbReference type="RefSeq" id="WP_161129101.1">
    <property type="nucleotide sequence ID" value="NZ_JAJTIR010000005.1"/>
</dbReference>
<proteinExistence type="predicted"/>
<dbReference type="Proteomes" id="UP000604383">
    <property type="component" value="Unassembled WGS sequence"/>
</dbReference>